<dbReference type="GO" id="GO:0005634">
    <property type="term" value="C:nucleus"/>
    <property type="evidence" value="ECO:0007669"/>
    <property type="project" value="TreeGrafter"/>
</dbReference>
<keyword evidence="3" id="KW-0378">Hydrolase</keyword>
<reference evidence="7" key="1">
    <citation type="submission" date="2022-01" db="EMBL/GenBank/DDBJ databases">
        <authorList>
            <person name="King R."/>
        </authorList>
    </citation>
    <scope>NUCLEOTIDE SEQUENCE</scope>
</reference>
<dbReference type="OrthoDB" id="5960141at2759"/>
<dbReference type="GO" id="GO:0005743">
    <property type="term" value="C:mitochondrial inner membrane"/>
    <property type="evidence" value="ECO:0007669"/>
    <property type="project" value="TreeGrafter"/>
</dbReference>
<dbReference type="InterPro" id="IPR040255">
    <property type="entry name" value="Non-specific_endonuclease"/>
</dbReference>
<dbReference type="InterPro" id="IPR044925">
    <property type="entry name" value="His-Me_finger_sf"/>
</dbReference>
<dbReference type="Pfam" id="PF01223">
    <property type="entry name" value="Endonuclease_NS"/>
    <property type="match status" value="1"/>
</dbReference>
<organism evidence="7 8">
    <name type="scientific">Ceutorhynchus assimilis</name>
    <name type="common">cabbage seed weevil</name>
    <dbReference type="NCBI Taxonomy" id="467358"/>
    <lineage>
        <taxon>Eukaryota</taxon>
        <taxon>Metazoa</taxon>
        <taxon>Ecdysozoa</taxon>
        <taxon>Arthropoda</taxon>
        <taxon>Hexapoda</taxon>
        <taxon>Insecta</taxon>
        <taxon>Pterygota</taxon>
        <taxon>Neoptera</taxon>
        <taxon>Endopterygota</taxon>
        <taxon>Coleoptera</taxon>
        <taxon>Polyphaga</taxon>
        <taxon>Cucujiformia</taxon>
        <taxon>Curculionidae</taxon>
        <taxon>Ceutorhynchinae</taxon>
        <taxon>Ceutorhynchus</taxon>
    </lineage>
</organism>
<keyword evidence="3" id="KW-0255">Endonuclease</keyword>
<feature type="domain" description="DNA/RNA non-specific endonuclease/pyrophosphatase/phosphodiesterase" evidence="6">
    <location>
        <begin position="159"/>
        <end position="400"/>
    </location>
</feature>
<dbReference type="SUPFAM" id="SSF54060">
    <property type="entry name" value="His-Me finger endonucleases"/>
    <property type="match status" value="1"/>
</dbReference>
<evidence type="ECO:0000313" key="8">
    <source>
        <dbReference type="Proteomes" id="UP001152799"/>
    </source>
</evidence>
<keyword evidence="2" id="KW-0540">Nuclease</keyword>
<dbReference type="SMART" id="SM00892">
    <property type="entry name" value="Endonuclease_NS"/>
    <property type="match status" value="1"/>
</dbReference>
<dbReference type="PANTHER" id="PTHR13966:SF19">
    <property type="entry name" value="NUCLEASE EXOG, MITOCHONDRIAL"/>
    <property type="match status" value="1"/>
</dbReference>
<dbReference type="InterPro" id="IPR001604">
    <property type="entry name" value="Endo_G_ENPP1-like_dom"/>
</dbReference>
<evidence type="ECO:0000256" key="2">
    <source>
        <dbReference type="ARBA" id="ARBA00022722"/>
    </source>
</evidence>
<dbReference type="GO" id="GO:0003676">
    <property type="term" value="F:nucleic acid binding"/>
    <property type="evidence" value="ECO:0007669"/>
    <property type="project" value="InterPro"/>
</dbReference>
<dbReference type="Proteomes" id="UP001152799">
    <property type="component" value="Chromosome 2"/>
</dbReference>
<evidence type="ECO:0000256" key="5">
    <source>
        <dbReference type="PIRSR" id="PIRSR640255-2"/>
    </source>
</evidence>
<keyword evidence="8" id="KW-1185">Reference proteome</keyword>
<dbReference type="GO" id="GO:0006309">
    <property type="term" value="P:apoptotic DNA fragmentation"/>
    <property type="evidence" value="ECO:0007669"/>
    <property type="project" value="TreeGrafter"/>
</dbReference>
<evidence type="ECO:0000259" key="6">
    <source>
        <dbReference type="SMART" id="SM00892"/>
    </source>
</evidence>
<protein>
    <recommendedName>
        <fullName evidence="6">DNA/RNA non-specific endonuclease/pyrophosphatase/phosphodiesterase domain-containing protein</fullName>
    </recommendedName>
</protein>
<dbReference type="AlphaFoldDB" id="A0A9N9MIS6"/>
<dbReference type="GO" id="GO:0000014">
    <property type="term" value="F:single-stranded DNA endodeoxyribonuclease activity"/>
    <property type="evidence" value="ECO:0007669"/>
    <property type="project" value="TreeGrafter"/>
</dbReference>
<comment type="similarity">
    <text evidence="1">Belongs to the DNA/RNA non-specific endonuclease family.</text>
</comment>
<accession>A0A9N9MIS6</accession>
<evidence type="ECO:0000256" key="3">
    <source>
        <dbReference type="ARBA" id="ARBA00022759"/>
    </source>
</evidence>
<feature type="binding site" evidence="5">
    <location>
        <position position="278"/>
    </location>
    <ligand>
        <name>Mg(2+)</name>
        <dbReference type="ChEBI" id="CHEBI:18420"/>
        <note>catalytic</note>
    </ligand>
</feature>
<dbReference type="PANTHER" id="PTHR13966">
    <property type="entry name" value="ENDONUCLEASE RELATED"/>
    <property type="match status" value="1"/>
</dbReference>
<gene>
    <name evidence="7" type="ORF">CEUTPL_LOCUS5742</name>
</gene>
<keyword evidence="5" id="KW-0479">Metal-binding</keyword>
<sequence>MIIKHQKFILVTTGALLLVIGVVAMALVSHEDYFKPLFSSEGCQLAINRDDAPMIIAYDKNEFVYPEPGESSFTFSKHESLRLVCPGSRINLGSELTYTNITSATCVSGNFLNINNKTSVQWTQISCASEAKKTAKLTGRTCENNGKEVNIGFDVNNIFLTVMRICFDPKKQQALYSEANITAAVSQGSSAARPSWTQGPSSIFNIKKVDQYYKIAKQRPTINKLLGLEPTSTKYIQSHSSYYLARGHLTAKADNFYDAQQDATFFLINAAPQWQTNNDGNWKSVEASVRDYAEANQVNIQEITGVYGVATLPHNSTQQEIELYLYNDGKQSFLPVPEFYWKLVYEPISQKGLVIIVQNNPYKTNWQPICEDIADKISWINWKRNEQKGGFGYVCTVDSFKKIVSYVPKLTVRGILT</sequence>
<dbReference type="GO" id="GO:0004521">
    <property type="term" value="F:RNA endonuclease activity"/>
    <property type="evidence" value="ECO:0007669"/>
    <property type="project" value="TreeGrafter"/>
</dbReference>
<dbReference type="GO" id="GO:0046872">
    <property type="term" value="F:metal ion binding"/>
    <property type="evidence" value="ECO:0007669"/>
    <property type="project" value="UniProtKB-KW"/>
</dbReference>
<proteinExistence type="inferred from homology"/>
<dbReference type="Gene3D" id="3.40.570.10">
    <property type="entry name" value="Extracellular Endonuclease, subunit A"/>
    <property type="match status" value="1"/>
</dbReference>
<evidence type="ECO:0000313" key="7">
    <source>
        <dbReference type="EMBL" id="CAG9765127.1"/>
    </source>
</evidence>
<dbReference type="EMBL" id="OU892278">
    <property type="protein sequence ID" value="CAG9765127.1"/>
    <property type="molecule type" value="Genomic_DNA"/>
</dbReference>
<dbReference type="InterPro" id="IPR044929">
    <property type="entry name" value="DNA/RNA_non-sp_Endonuclease_sf"/>
</dbReference>
<evidence type="ECO:0000256" key="1">
    <source>
        <dbReference type="ARBA" id="ARBA00010052"/>
    </source>
</evidence>
<dbReference type="FunFam" id="3.40.570.10:FF:000007">
    <property type="entry name" value="Alkaline nuclease"/>
    <property type="match status" value="1"/>
</dbReference>
<feature type="active site" description="Proton acceptor" evidence="4">
    <location>
        <position position="248"/>
    </location>
</feature>
<name>A0A9N9MIS6_9CUCU</name>
<evidence type="ECO:0000256" key="4">
    <source>
        <dbReference type="PIRSR" id="PIRSR640255-1"/>
    </source>
</evidence>